<gene>
    <name evidence="1" type="ORF">EV192_10371</name>
</gene>
<organism evidence="1 2">
    <name type="scientific">Actinocrispum wychmicini</name>
    <dbReference type="NCBI Taxonomy" id="1213861"/>
    <lineage>
        <taxon>Bacteria</taxon>
        <taxon>Bacillati</taxon>
        <taxon>Actinomycetota</taxon>
        <taxon>Actinomycetes</taxon>
        <taxon>Pseudonocardiales</taxon>
        <taxon>Pseudonocardiaceae</taxon>
        <taxon>Actinocrispum</taxon>
    </lineage>
</organism>
<dbReference type="AlphaFoldDB" id="A0A4R2JTB2"/>
<dbReference type="Proteomes" id="UP000295680">
    <property type="component" value="Unassembled WGS sequence"/>
</dbReference>
<keyword evidence="2" id="KW-1185">Reference proteome</keyword>
<evidence type="ECO:0000313" key="2">
    <source>
        <dbReference type="Proteomes" id="UP000295680"/>
    </source>
</evidence>
<evidence type="ECO:0000313" key="1">
    <source>
        <dbReference type="EMBL" id="TCO60496.1"/>
    </source>
</evidence>
<dbReference type="OrthoDB" id="8477333at2"/>
<sequence>MAVASDESLFISYVIDADPALPPGTLAYSVTAPAGDSRFFLAGLRDHADFEVSGMAVGVARTTDSSPLSLRSFPGNGLDLHVNYQDSGQPNTVVPLRFQDDVSKVLDRRRIKVTISSQRIPMPTASPVQPLVALDPGGAPVVLSYDVPEPTSYRGKQIVELDFPADVFAAKPAEEEPVRGTTTPIRPAARNLNDLLVDGDAAIGYAEDSLLYGDQKPQRVTEDAKVLDAFRTAKTTGYLNPAAFPGVRVGRDAHGMQAVKTALQNLSEDTVVTLTKAGNRLVVYRDTGGKLSYKFLPTPVRRTPSLLLVEYYRLSSFPARYGAGRTIKTFSLLPGEKTTIRVRTYKRSTVTMKETSSILDSVTTETESEFERTVLAEQSNQDATSRSLEYHAEAQAEGRATWGWGSASVRVEGGVAGAMNTSRAEFAKNLSNAVSQNAARASSRRDVQIDTSLDMVREEREELAVERELENINLSRTLNFVFRQMNQEFVTLLHLVDLRVAFFNGYAESRTEVPLHQLDQLLGTFVTKEKRESVRAQVLAAVSAITDHTGAQATKFVEPVPNSAVTGSMRVNPGYRSYYRVAPNSAAVSVPGVIVAADQNVMRTDGIVVDSFLGLGTALDEYSNGLQDEAVRERRIENDRKQAEVDRVRLALKLAESGDAAAVSRFETLFPVPDMVNQIDHASINGPDES</sequence>
<reference evidence="1 2" key="1">
    <citation type="submission" date="2019-03" db="EMBL/GenBank/DDBJ databases">
        <title>Genomic Encyclopedia of Type Strains, Phase IV (KMG-IV): sequencing the most valuable type-strain genomes for metagenomic binning, comparative biology and taxonomic classification.</title>
        <authorList>
            <person name="Goeker M."/>
        </authorList>
    </citation>
    <scope>NUCLEOTIDE SEQUENCE [LARGE SCALE GENOMIC DNA]</scope>
    <source>
        <strain evidence="1 2">DSM 45934</strain>
    </source>
</reference>
<dbReference type="EMBL" id="SLWS01000003">
    <property type="protein sequence ID" value="TCO60496.1"/>
    <property type="molecule type" value="Genomic_DNA"/>
</dbReference>
<accession>A0A4R2JTB2</accession>
<comment type="caution">
    <text evidence="1">The sequence shown here is derived from an EMBL/GenBank/DDBJ whole genome shotgun (WGS) entry which is preliminary data.</text>
</comment>
<proteinExistence type="predicted"/>
<dbReference type="RefSeq" id="WP_132115519.1">
    <property type="nucleotide sequence ID" value="NZ_SLWS01000003.1"/>
</dbReference>
<protein>
    <submittedName>
        <fullName evidence="1">Uncharacterized protein</fullName>
    </submittedName>
</protein>
<name>A0A4R2JTB2_9PSEU</name>